<dbReference type="RefSeq" id="WP_259627316.1">
    <property type="nucleotide sequence ID" value="NZ_JANYMP010000020.1"/>
</dbReference>
<dbReference type="InterPro" id="IPR020843">
    <property type="entry name" value="ER"/>
</dbReference>
<dbReference type="CDD" id="cd08244">
    <property type="entry name" value="MDR_enoyl_red"/>
    <property type="match status" value="1"/>
</dbReference>
<dbReference type="Pfam" id="PF13602">
    <property type="entry name" value="ADH_zinc_N_2"/>
    <property type="match status" value="1"/>
</dbReference>
<proteinExistence type="predicted"/>
<dbReference type="InterPro" id="IPR036291">
    <property type="entry name" value="NAD(P)-bd_dom_sf"/>
</dbReference>
<dbReference type="Gene3D" id="3.40.50.720">
    <property type="entry name" value="NAD(P)-binding Rossmann-like Domain"/>
    <property type="match status" value="1"/>
</dbReference>
<dbReference type="PANTHER" id="PTHR44154:SF1">
    <property type="entry name" value="QUINONE OXIDOREDUCTASE"/>
    <property type="match status" value="1"/>
</dbReference>
<evidence type="ECO:0000259" key="2">
    <source>
        <dbReference type="SMART" id="SM00829"/>
    </source>
</evidence>
<dbReference type="AlphaFoldDB" id="A0A9X2VS14"/>
<gene>
    <name evidence="3" type="ORF">NZH93_33685</name>
</gene>
<dbReference type="InterPro" id="IPR013154">
    <property type="entry name" value="ADH-like_N"/>
</dbReference>
<dbReference type="SMART" id="SM00829">
    <property type="entry name" value="PKS_ER"/>
    <property type="match status" value="1"/>
</dbReference>
<keyword evidence="4" id="KW-1185">Reference proteome</keyword>
<dbReference type="InterPro" id="IPR011032">
    <property type="entry name" value="GroES-like_sf"/>
</dbReference>
<sequence>MHAIRQHTFGPAENLAFEEVPDPEPGAGQVRIAVSAAGVHVVDTTIRSGLKRGPFPLPALPMTPGREVAGVVTALGADVDPVWLGGRVVAHLGQASGGYAEVAVANVSALHSLPDHVSDDVAVAMIGTGRTAMGVFEAAAFRPDDTVLVLAAAGGIGALAVQEAHAVGARVIGAAGGAAKVDLVRSLGADLAVDYREPGWDKGIEGVTVVLDAVGGAAGRTAFELLVPGGRVVLFGWALGTEPTKFTSDELFARTLSASVALGPRLFPRLREFEELSLAAAASGRLTPVVSSTFPLADAARAHRALENRETVGKVVLKP</sequence>
<evidence type="ECO:0000256" key="1">
    <source>
        <dbReference type="ARBA" id="ARBA00022857"/>
    </source>
</evidence>
<dbReference type="EMBL" id="JANYMP010000020">
    <property type="protein sequence ID" value="MCS7481833.1"/>
    <property type="molecule type" value="Genomic_DNA"/>
</dbReference>
<dbReference type="Proteomes" id="UP001141259">
    <property type="component" value="Unassembled WGS sequence"/>
</dbReference>
<reference evidence="3" key="1">
    <citation type="submission" date="2022-08" db="EMBL/GenBank/DDBJ databases">
        <authorList>
            <person name="Tistechok S."/>
            <person name="Samborskyy M."/>
            <person name="Roman I."/>
        </authorList>
    </citation>
    <scope>NUCLEOTIDE SEQUENCE</scope>
    <source>
        <strain evidence="3">DSM 103496</strain>
    </source>
</reference>
<name>A0A9X2VS14_9PSEU</name>
<dbReference type="InterPro" id="IPR051603">
    <property type="entry name" value="Zinc-ADH_QOR/CCCR"/>
</dbReference>
<keyword evidence="1" id="KW-0521">NADP</keyword>
<organism evidence="3 4">
    <name type="scientific">Umezawaea endophytica</name>
    <dbReference type="NCBI Taxonomy" id="1654476"/>
    <lineage>
        <taxon>Bacteria</taxon>
        <taxon>Bacillati</taxon>
        <taxon>Actinomycetota</taxon>
        <taxon>Actinomycetes</taxon>
        <taxon>Pseudonocardiales</taxon>
        <taxon>Pseudonocardiaceae</taxon>
        <taxon>Umezawaea</taxon>
    </lineage>
</organism>
<protein>
    <submittedName>
        <fullName evidence="3">Zinc-binding dehydrogenase</fullName>
    </submittedName>
</protein>
<evidence type="ECO:0000313" key="3">
    <source>
        <dbReference type="EMBL" id="MCS7481833.1"/>
    </source>
</evidence>
<dbReference type="PANTHER" id="PTHR44154">
    <property type="entry name" value="QUINONE OXIDOREDUCTASE"/>
    <property type="match status" value="1"/>
</dbReference>
<evidence type="ECO:0000313" key="4">
    <source>
        <dbReference type="Proteomes" id="UP001141259"/>
    </source>
</evidence>
<dbReference type="SUPFAM" id="SSF50129">
    <property type="entry name" value="GroES-like"/>
    <property type="match status" value="1"/>
</dbReference>
<comment type="caution">
    <text evidence="3">The sequence shown here is derived from an EMBL/GenBank/DDBJ whole genome shotgun (WGS) entry which is preliminary data.</text>
</comment>
<dbReference type="Pfam" id="PF08240">
    <property type="entry name" value="ADH_N"/>
    <property type="match status" value="1"/>
</dbReference>
<feature type="domain" description="Enoyl reductase (ER)" evidence="2">
    <location>
        <begin position="10"/>
        <end position="317"/>
    </location>
</feature>
<dbReference type="GO" id="GO:0016491">
    <property type="term" value="F:oxidoreductase activity"/>
    <property type="evidence" value="ECO:0007669"/>
    <property type="project" value="InterPro"/>
</dbReference>
<dbReference type="Gene3D" id="3.90.180.10">
    <property type="entry name" value="Medium-chain alcohol dehydrogenases, catalytic domain"/>
    <property type="match status" value="1"/>
</dbReference>
<accession>A0A9X2VS14</accession>
<dbReference type="SUPFAM" id="SSF51735">
    <property type="entry name" value="NAD(P)-binding Rossmann-fold domains"/>
    <property type="match status" value="1"/>
</dbReference>